<dbReference type="KEGG" id="nak:EH165_00100"/>
<dbReference type="RefSeq" id="WP_124797494.1">
    <property type="nucleotide sequence ID" value="NZ_CP034170.1"/>
</dbReference>
<organism evidence="2 3">
    <name type="scientific">Nakamurella antarctica</name>
    <dbReference type="NCBI Taxonomy" id="1902245"/>
    <lineage>
        <taxon>Bacteria</taxon>
        <taxon>Bacillati</taxon>
        <taxon>Actinomycetota</taxon>
        <taxon>Actinomycetes</taxon>
        <taxon>Nakamurellales</taxon>
        <taxon>Nakamurellaceae</taxon>
        <taxon>Nakamurella</taxon>
    </lineage>
</organism>
<feature type="transmembrane region" description="Helical" evidence="1">
    <location>
        <begin position="97"/>
        <end position="119"/>
    </location>
</feature>
<accession>A0A3G8ZHI3</accession>
<feature type="transmembrane region" description="Helical" evidence="1">
    <location>
        <begin position="150"/>
        <end position="174"/>
    </location>
</feature>
<feature type="transmembrane region" description="Helical" evidence="1">
    <location>
        <begin position="44"/>
        <end position="63"/>
    </location>
</feature>
<evidence type="ECO:0008006" key="4">
    <source>
        <dbReference type="Google" id="ProtNLM"/>
    </source>
</evidence>
<name>A0A3G8ZHI3_9ACTN</name>
<evidence type="ECO:0000313" key="2">
    <source>
        <dbReference type="EMBL" id="AZI56809.1"/>
    </source>
</evidence>
<dbReference type="AlphaFoldDB" id="A0A3G8ZHI3"/>
<reference evidence="2 3" key="2">
    <citation type="submission" date="2018-12" db="EMBL/GenBank/DDBJ databases">
        <title>Nakamurella antarcticus sp. nov., isolated from Antarctica South Shetland Islands soil.</title>
        <authorList>
            <person name="Peng F."/>
        </authorList>
    </citation>
    <scope>NUCLEOTIDE SEQUENCE [LARGE SCALE GENOMIC DNA]</scope>
    <source>
        <strain evidence="2 3">S14-144</strain>
    </source>
</reference>
<dbReference type="OrthoDB" id="3746604at2"/>
<keyword evidence="1" id="KW-0472">Membrane</keyword>
<dbReference type="Pfam" id="PF19700">
    <property type="entry name" value="DUF6198"/>
    <property type="match status" value="1"/>
</dbReference>
<keyword evidence="1" id="KW-1133">Transmembrane helix</keyword>
<gene>
    <name evidence="2" type="ORF">EH165_00100</name>
</gene>
<keyword evidence="1" id="KW-0812">Transmembrane</keyword>
<evidence type="ECO:0000256" key="1">
    <source>
        <dbReference type="SAM" id="Phobius"/>
    </source>
</evidence>
<keyword evidence="3" id="KW-1185">Reference proteome</keyword>
<dbReference type="InterPro" id="IPR038750">
    <property type="entry name" value="YczE/YyaS-like"/>
</dbReference>
<dbReference type="EMBL" id="CP034170">
    <property type="protein sequence ID" value="AZI56809.1"/>
    <property type="molecule type" value="Genomic_DNA"/>
</dbReference>
<dbReference type="PANTHER" id="PTHR40078:SF1">
    <property type="entry name" value="INTEGRAL MEMBRANE PROTEIN"/>
    <property type="match status" value="1"/>
</dbReference>
<sequence length="196" mass="20062">MAFRIVQLVLSCVVLGVGVALLLAPALGSDGYSTLINGLSLTTGLPFAVINVVVGLVLVLLAWAKGRRPALGTVVQPLLTGYTVTVLLTVLDQPTTLLGRAAMVLVAFVVVSVGVAGYLGSNTGVGPSEAVSLAWDPPIPFRWSYSIFQAACAGIGWSFGAAVGAGTLLVIVAMGPVVDLLGRKIHVFSIRPLPAS</sequence>
<proteinExistence type="predicted"/>
<reference evidence="2 3" key="1">
    <citation type="submission" date="2018-11" db="EMBL/GenBank/DDBJ databases">
        <authorList>
            <person name="Da X."/>
        </authorList>
    </citation>
    <scope>NUCLEOTIDE SEQUENCE [LARGE SCALE GENOMIC DNA]</scope>
    <source>
        <strain evidence="2 3">S14-144</strain>
    </source>
</reference>
<dbReference type="PANTHER" id="PTHR40078">
    <property type="entry name" value="INTEGRAL MEMBRANE PROTEIN-RELATED"/>
    <property type="match status" value="1"/>
</dbReference>
<feature type="transmembrane region" description="Helical" evidence="1">
    <location>
        <begin position="70"/>
        <end position="91"/>
    </location>
</feature>
<protein>
    <recommendedName>
        <fullName evidence="4">Membrane protein YczE</fullName>
    </recommendedName>
</protein>
<evidence type="ECO:0000313" key="3">
    <source>
        <dbReference type="Proteomes" id="UP000268084"/>
    </source>
</evidence>
<dbReference type="Proteomes" id="UP000268084">
    <property type="component" value="Chromosome"/>
</dbReference>